<evidence type="ECO:0000313" key="11">
    <source>
        <dbReference type="Proteomes" id="UP000031937"/>
    </source>
</evidence>
<gene>
    <name evidence="9" type="ORF">BA92_01835</name>
    <name evidence="10" type="ORF">IE90_02940</name>
</gene>
<comment type="similarity">
    <text evidence="2">Belongs to the peptidase C25 family.</text>
</comment>
<sequence length="129" mass="14485">MKKKILFIMTLFMALTGGYICTTNATSNAENSMPKFIKKPSDQTVPQGGTIKIEAIVKGTPTPEIRWYKENRRIYNNDRTTIKNDTTTGKATLTIVKAKQEDNGVYEIKAENIIGRVDTTCTVHVSKKR</sequence>
<dbReference type="InterPro" id="IPR003599">
    <property type="entry name" value="Ig_sub"/>
</dbReference>
<name>A0A0C3MIX2_9PORP</name>
<evidence type="ECO:0000313" key="10">
    <source>
        <dbReference type="EMBL" id="KIO46988.1"/>
    </source>
</evidence>
<protein>
    <recommendedName>
        <fullName evidence="8">Ig-like domain-containing protein</fullName>
    </recommendedName>
</protein>
<evidence type="ECO:0000256" key="6">
    <source>
        <dbReference type="ARBA" id="ARBA00023319"/>
    </source>
</evidence>
<comment type="subcellular location">
    <subcellularLocation>
        <location evidence="1">Cytoplasm</location>
    </subcellularLocation>
</comment>
<dbReference type="PROSITE" id="PS50835">
    <property type="entry name" value="IG_LIKE"/>
    <property type="match status" value="1"/>
</dbReference>
<feature type="domain" description="Ig-like" evidence="8">
    <location>
        <begin position="34"/>
        <end position="126"/>
    </location>
</feature>
<dbReference type="SUPFAM" id="SSF48726">
    <property type="entry name" value="Immunoglobulin"/>
    <property type="match status" value="1"/>
</dbReference>
<feature type="signal peptide" evidence="7">
    <location>
        <begin position="1"/>
        <end position="25"/>
    </location>
</feature>
<dbReference type="EMBL" id="JPIT01000008">
    <property type="protein sequence ID" value="KIO46988.1"/>
    <property type="molecule type" value="Genomic_DNA"/>
</dbReference>
<dbReference type="FunFam" id="2.60.40.10:FF:000425">
    <property type="entry name" value="Myosin light chain kinase"/>
    <property type="match status" value="1"/>
</dbReference>
<dbReference type="Proteomes" id="UP000031937">
    <property type="component" value="Unassembled WGS sequence"/>
</dbReference>
<evidence type="ECO:0000256" key="3">
    <source>
        <dbReference type="ARBA" id="ARBA00022490"/>
    </source>
</evidence>
<dbReference type="SMART" id="SM00409">
    <property type="entry name" value="IG"/>
    <property type="match status" value="1"/>
</dbReference>
<evidence type="ECO:0000256" key="5">
    <source>
        <dbReference type="ARBA" id="ARBA00022807"/>
    </source>
</evidence>
<dbReference type="GO" id="GO:0005737">
    <property type="term" value="C:cytoplasm"/>
    <property type="evidence" value="ECO:0007669"/>
    <property type="project" value="UniProtKB-SubCell"/>
</dbReference>
<keyword evidence="4" id="KW-0645">Protease</keyword>
<dbReference type="RefSeq" id="WP_041502400.1">
    <property type="nucleotide sequence ID" value="NZ_JPIT01000008.1"/>
</dbReference>
<reference evidence="10 11" key="2">
    <citation type="submission" date="2014-07" db="EMBL/GenBank/DDBJ databases">
        <title>Porphyromonadaceae bacterium OUH 334697 = ATCC BAA-2682 = DSM 28341 draft genome.</title>
        <authorList>
            <person name="Sydenham T.V."/>
            <person name="Hasman H."/>
            <person name="Justesen U.S."/>
        </authorList>
    </citation>
    <scope>NUCLEOTIDE SEQUENCE [LARGE SCALE GENOMIC DNA]</scope>
    <source>
        <strain evidence="10 11">OUH 334697</strain>
    </source>
</reference>
<dbReference type="Pfam" id="PF07679">
    <property type="entry name" value="I-set"/>
    <property type="match status" value="1"/>
</dbReference>
<evidence type="ECO:0000313" key="9">
    <source>
        <dbReference type="EMBL" id="KIO46633.1"/>
    </source>
</evidence>
<evidence type="ECO:0000256" key="2">
    <source>
        <dbReference type="ARBA" id="ARBA00006067"/>
    </source>
</evidence>
<evidence type="ECO:0000256" key="7">
    <source>
        <dbReference type="SAM" id="SignalP"/>
    </source>
</evidence>
<keyword evidence="5" id="KW-0378">Hydrolase</keyword>
<dbReference type="GO" id="GO:0004672">
    <property type="term" value="F:protein kinase activity"/>
    <property type="evidence" value="ECO:0007669"/>
    <property type="project" value="TreeGrafter"/>
</dbReference>
<dbReference type="PANTHER" id="PTHR47633">
    <property type="entry name" value="IMMUNOGLOBULIN"/>
    <property type="match status" value="1"/>
</dbReference>
<keyword evidence="7" id="KW-0732">Signal</keyword>
<dbReference type="AlphaFoldDB" id="A0A0C3MIX2"/>
<keyword evidence="3" id="KW-0963">Cytoplasm</keyword>
<evidence type="ECO:0000256" key="4">
    <source>
        <dbReference type="ARBA" id="ARBA00022670"/>
    </source>
</evidence>
<dbReference type="InterPro" id="IPR003598">
    <property type="entry name" value="Ig_sub2"/>
</dbReference>
<evidence type="ECO:0000259" key="8">
    <source>
        <dbReference type="PROSITE" id="PS50835"/>
    </source>
</evidence>
<dbReference type="InterPro" id="IPR036179">
    <property type="entry name" value="Ig-like_dom_sf"/>
</dbReference>
<dbReference type="InterPro" id="IPR013783">
    <property type="entry name" value="Ig-like_fold"/>
</dbReference>
<dbReference type="GO" id="GO:0008234">
    <property type="term" value="F:cysteine-type peptidase activity"/>
    <property type="evidence" value="ECO:0007669"/>
    <property type="project" value="UniProtKB-KW"/>
</dbReference>
<dbReference type="EMBL" id="JPIU01000025">
    <property type="protein sequence ID" value="KIO46633.1"/>
    <property type="molecule type" value="Genomic_DNA"/>
</dbReference>
<keyword evidence="12" id="KW-1185">Reference proteome</keyword>
<keyword evidence="5" id="KW-0788">Thiol protease</keyword>
<accession>A0A0C3MIX2</accession>
<reference evidence="9 12" key="1">
    <citation type="submission" date="2014-07" db="EMBL/GenBank/DDBJ databases">
        <title>Porphyromonadaceae bacterium OUH 308042 = ATCC BAA-2681 = DSM 28342 draft genome.</title>
        <authorList>
            <person name="Sydenham T.V."/>
            <person name="Hasman H."/>
            <person name="Justensen U.S."/>
        </authorList>
    </citation>
    <scope>NUCLEOTIDE SEQUENCE [LARGE SCALE GENOMIC DNA]</scope>
    <source>
        <strain evidence="9 12">OUH 308042</strain>
    </source>
</reference>
<dbReference type="InterPro" id="IPR007110">
    <property type="entry name" value="Ig-like_dom"/>
</dbReference>
<dbReference type="Gene3D" id="2.60.40.10">
    <property type="entry name" value="Immunoglobulins"/>
    <property type="match status" value="1"/>
</dbReference>
<dbReference type="SMART" id="SM00408">
    <property type="entry name" value="IGc2"/>
    <property type="match status" value="1"/>
</dbReference>
<dbReference type="Proteomes" id="UP000031980">
    <property type="component" value="Unassembled WGS sequence"/>
</dbReference>
<dbReference type="InterPro" id="IPR013098">
    <property type="entry name" value="Ig_I-set"/>
</dbReference>
<dbReference type="PANTHER" id="PTHR47633:SF16">
    <property type="entry name" value="CAVP-TARGET PROTEIN-LIKE"/>
    <property type="match status" value="1"/>
</dbReference>
<dbReference type="GO" id="GO:0006508">
    <property type="term" value="P:proteolysis"/>
    <property type="evidence" value="ECO:0007669"/>
    <property type="project" value="UniProtKB-KW"/>
</dbReference>
<evidence type="ECO:0000313" key="12">
    <source>
        <dbReference type="Proteomes" id="UP000031980"/>
    </source>
</evidence>
<keyword evidence="6" id="KW-0393">Immunoglobulin domain</keyword>
<feature type="chain" id="PRO_5043118842" description="Ig-like domain-containing protein" evidence="7">
    <location>
        <begin position="26"/>
        <end position="129"/>
    </location>
</feature>
<organism evidence="9 12">
    <name type="scientific">Sanguibacteroides justesenii</name>
    <dbReference type="NCBI Taxonomy" id="1547597"/>
    <lineage>
        <taxon>Bacteria</taxon>
        <taxon>Pseudomonadati</taxon>
        <taxon>Bacteroidota</taxon>
        <taxon>Bacteroidia</taxon>
        <taxon>Bacteroidales</taxon>
        <taxon>Porphyromonadaceae</taxon>
        <taxon>Sanguibacteroides</taxon>
    </lineage>
</organism>
<proteinExistence type="inferred from homology"/>
<comment type="caution">
    <text evidence="9">The sequence shown here is derived from an EMBL/GenBank/DDBJ whole genome shotgun (WGS) entry which is preliminary data.</text>
</comment>
<evidence type="ECO:0000256" key="1">
    <source>
        <dbReference type="ARBA" id="ARBA00004496"/>
    </source>
</evidence>